<organism evidence="2 3">
    <name type="scientific">Acorus calamus</name>
    <name type="common">Sweet flag</name>
    <dbReference type="NCBI Taxonomy" id="4465"/>
    <lineage>
        <taxon>Eukaryota</taxon>
        <taxon>Viridiplantae</taxon>
        <taxon>Streptophyta</taxon>
        <taxon>Embryophyta</taxon>
        <taxon>Tracheophyta</taxon>
        <taxon>Spermatophyta</taxon>
        <taxon>Magnoliopsida</taxon>
        <taxon>Liliopsida</taxon>
        <taxon>Acoraceae</taxon>
        <taxon>Acorus</taxon>
    </lineage>
</organism>
<dbReference type="SUPFAM" id="SSF53098">
    <property type="entry name" value="Ribonuclease H-like"/>
    <property type="match status" value="1"/>
</dbReference>
<feature type="domain" description="RNase H type-1" evidence="1">
    <location>
        <begin position="107"/>
        <end position="224"/>
    </location>
</feature>
<dbReference type="InterPro" id="IPR044730">
    <property type="entry name" value="RNase_H-like_dom_plant"/>
</dbReference>
<dbReference type="InterPro" id="IPR012337">
    <property type="entry name" value="RNaseH-like_sf"/>
</dbReference>
<proteinExistence type="predicted"/>
<dbReference type="EMBL" id="JAUJYO010000017">
    <property type="protein sequence ID" value="KAK1293537.1"/>
    <property type="molecule type" value="Genomic_DNA"/>
</dbReference>
<evidence type="ECO:0000313" key="3">
    <source>
        <dbReference type="Proteomes" id="UP001180020"/>
    </source>
</evidence>
<dbReference type="Gene3D" id="3.30.420.10">
    <property type="entry name" value="Ribonuclease H-like superfamily/Ribonuclease H"/>
    <property type="match status" value="1"/>
</dbReference>
<dbReference type="Proteomes" id="UP001180020">
    <property type="component" value="Unassembled WGS sequence"/>
</dbReference>
<dbReference type="InterPro" id="IPR053151">
    <property type="entry name" value="RNase_H-like"/>
</dbReference>
<dbReference type="InterPro" id="IPR002156">
    <property type="entry name" value="RNaseH_domain"/>
</dbReference>
<reference evidence="2" key="2">
    <citation type="submission" date="2023-06" db="EMBL/GenBank/DDBJ databases">
        <authorList>
            <person name="Ma L."/>
            <person name="Liu K.-W."/>
            <person name="Li Z."/>
            <person name="Hsiao Y.-Y."/>
            <person name="Qi Y."/>
            <person name="Fu T."/>
            <person name="Tang G."/>
            <person name="Zhang D."/>
            <person name="Sun W.-H."/>
            <person name="Liu D.-K."/>
            <person name="Li Y."/>
            <person name="Chen G.-Z."/>
            <person name="Liu X.-D."/>
            <person name="Liao X.-Y."/>
            <person name="Jiang Y.-T."/>
            <person name="Yu X."/>
            <person name="Hao Y."/>
            <person name="Huang J."/>
            <person name="Zhao X.-W."/>
            <person name="Ke S."/>
            <person name="Chen Y.-Y."/>
            <person name="Wu W.-L."/>
            <person name="Hsu J.-L."/>
            <person name="Lin Y.-F."/>
            <person name="Huang M.-D."/>
            <person name="Li C.-Y."/>
            <person name="Huang L."/>
            <person name="Wang Z.-W."/>
            <person name="Zhao X."/>
            <person name="Zhong W.-Y."/>
            <person name="Peng D.-H."/>
            <person name="Ahmad S."/>
            <person name="Lan S."/>
            <person name="Zhang J.-S."/>
            <person name="Tsai W.-C."/>
            <person name="Van De Peer Y."/>
            <person name="Liu Z.-J."/>
        </authorList>
    </citation>
    <scope>NUCLEOTIDE SEQUENCE</scope>
    <source>
        <strain evidence="2">CP</strain>
        <tissue evidence="2">Leaves</tissue>
    </source>
</reference>
<dbReference type="PANTHER" id="PTHR47723">
    <property type="entry name" value="OS05G0353850 PROTEIN"/>
    <property type="match status" value="1"/>
</dbReference>
<sequence length="260" mass="29024">MWAMWREAPQARPMKHGVIWSADTTRLKDLVEHVGLLPSMPFGRRSLKMRSAALMSSSKGDWSKILVANFATMRKKLAATYSFTAPTLHSLDFHSQTSWDVGWAKSNSDGAFSPGRAGYRALLRDNKGSFIEGIAVHCPRASINILELKGFYGGIKIALKHRQTRLWLEGDSNTAVAWINSTGSPPWQAVRPLSAICHALSSFSLWKASHICREANQLADLLAALRDQDREEIISPGVIWNDFQTLVRTDAEGHPYPRIK</sequence>
<dbReference type="AlphaFoldDB" id="A0AAV9CY78"/>
<evidence type="ECO:0000313" key="2">
    <source>
        <dbReference type="EMBL" id="KAK1293537.1"/>
    </source>
</evidence>
<dbReference type="InterPro" id="IPR036397">
    <property type="entry name" value="RNaseH_sf"/>
</dbReference>
<protein>
    <recommendedName>
        <fullName evidence="1">RNase H type-1 domain-containing protein</fullName>
    </recommendedName>
</protein>
<dbReference type="GO" id="GO:0004523">
    <property type="term" value="F:RNA-DNA hybrid ribonuclease activity"/>
    <property type="evidence" value="ECO:0007669"/>
    <property type="project" value="InterPro"/>
</dbReference>
<keyword evidence="3" id="KW-1185">Reference proteome</keyword>
<dbReference type="CDD" id="cd06222">
    <property type="entry name" value="RNase_H_like"/>
    <property type="match status" value="1"/>
</dbReference>
<accession>A0AAV9CY78</accession>
<reference evidence="2" key="1">
    <citation type="journal article" date="2023" name="Nat. Commun.">
        <title>Diploid and tetraploid genomes of Acorus and the evolution of monocots.</title>
        <authorList>
            <person name="Ma L."/>
            <person name="Liu K.W."/>
            <person name="Li Z."/>
            <person name="Hsiao Y.Y."/>
            <person name="Qi Y."/>
            <person name="Fu T."/>
            <person name="Tang G.D."/>
            <person name="Zhang D."/>
            <person name="Sun W.H."/>
            <person name="Liu D.K."/>
            <person name="Li Y."/>
            <person name="Chen G.Z."/>
            <person name="Liu X.D."/>
            <person name="Liao X.Y."/>
            <person name="Jiang Y.T."/>
            <person name="Yu X."/>
            <person name="Hao Y."/>
            <person name="Huang J."/>
            <person name="Zhao X.W."/>
            <person name="Ke S."/>
            <person name="Chen Y.Y."/>
            <person name="Wu W.L."/>
            <person name="Hsu J.L."/>
            <person name="Lin Y.F."/>
            <person name="Huang M.D."/>
            <person name="Li C.Y."/>
            <person name="Huang L."/>
            <person name="Wang Z.W."/>
            <person name="Zhao X."/>
            <person name="Zhong W.Y."/>
            <person name="Peng D.H."/>
            <person name="Ahmad S."/>
            <person name="Lan S."/>
            <person name="Zhang J.S."/>
            <person name="Tsai W.C."/>
            <person name="Van de Peer Y."/>
            <person name="Liu Z.J."/>
        </authorList>
    </citation>
    <scope>NUCLEOTIDE SEQUENCE</scope>
    <source>
        <strain evidence="2">CP</strain>
    </source>
</reference>
<gene>
    <name evidence="2" type="ORF">QJS10_CPB17g00725</name>
</gene>
<dbReference type="PANTHER" id="PTHR47723:SF23">
    <property type="entry name" value="REVERSE TRANSCRIPTASE-LIKE PROTEIN"/>
    <property type="match status" value="1"/>
</dbReference>
<dbReference type="Pfam" id="PF13456">
    <property type="entry name" value="RVT_3"/>
    <property type="match status" value="1"/>
</dbReference>
<evidence type="ECO:0000259" key="1">
    <source>
        <dbReference type="Pfam" id="PF13456"/>
    </source>
</evidence>
<name>A0AAV9CY78_ACOCL</name>
<comment type="caution">
    <text evidence="2">The sequence shown here is derived from an EMBL/GenBank/DDBJ whole genome shotgun (WGS) entry which is preliminary data.</text>
</comment>
<dbReference type="GO" id="GO:0003676">
    <property type="term" value="F:nucleic acid binding"/>
    <property type="evidence" value="ECO:0007669"/>
    <property type="project" value="InterPro"/>
</dbReference>